<dbReference type="GO" id="GO:0005886">
    <property type="term" value="C:plasma membrane"/>
    <property type="evidence" value="ECO:0007669"/>
    <property type="project" value="UniProtKB-SubCell"/>
</dbReference>
<comment type="caution">
    <text evidence="9">The sequence shown here is derived from an EMBL/GenBank/DDBJ whole genome shotgun (WGS) entry which is preliminary data.</text>
</comment>
<organism evidence="9 10">
    <name type="scientific">Stichopus japonicus</name>
    <name type="common">Sea cucumber</name>
    <dbReference type="NCBI Taxonomy" id="307972"/>
    <lineage>
        <taxon>Eukaryota</taxon>
        <taxon>Metazoa</taxon>
        <taxon>Echinodermata</taxon>
        <taxon>Eleutherozoa</taxon>
        <taxon>Echinozoa</taxon>
        <taxon>Holothuroidea</taxon>
        <taxon>Aspidochirotacea</taxon>
        <taxon>Aspidochirotida</taxon>
        <taxon>Stichopodidae</taxon>
        <taxon>Apostichopus</taxon>
    </lineage>
</organism>
<evidence type="ECO:0000313" key="10">
    <source>
        <dbReference type="Proteomes" id="UP000230750"/>
    </source>
</evidence>
<evidence type="ECO:0000256" key="2">
    <source>
        <dbReference type="ARBA" id="ARBA00022475"/>
    </source>
</evidence>
<dbReference type="InterPro" id="IPR039457">
    <property type="entry name" value="LYPD6-like"/>
</dbReference>
<keyword evidence="3" id="KW-0336">GPI-anchor</keyword>
<gene>
    <name evidence="9" type="ORF">BSL78_00833</name>
</gene>
<evidence type="ECO:0000256" key="4">
    <source>
        <dbReference type="ARBA" id="ARBA00022729"/>
    </source>
</evidence>
<name>A0A2G8LPQ2_STIJA</name>
<dbReference type="Proteomes" id="UP000230750">
    <property type="component" value="Unassembled WGS sequence"/>
</dbReference>
<keyword evidence="5" id="KW-0472">Membrane</keyword>
<proteinExistence type="predicted"/>
<keyword evidence="7" id="KW-0325">Glycoprotein</keyword>
<accession>A0A2G8LPQ2</accession>
<evidence type="ECO:0000256" key="3">
    <source>
        <dbReference type="ARBA" id="ARBA00022622"/>
    </source>
</evidence>
<dbReference type="GO" id="GO:0030548">
    <property type="term" value="F:acetylcholine receptor regulator activity"/>
    <property type="evidence" value="ECO:0007669"/>
    <property type="project" value="InterPro"/>
</dbReference>
<dbReference type="GO" id="GO:0098552">
    <property type="term" value="C:side of membrane"/>
    <property type="evidence" value="ECO:0007669"/>
    <property type="project" value="UniProtKB-KW"/>
</dbReference>
<evidence type="ECO:0000256" key="7">
    <source>
        <dbReference type="ARBA" id="ARBA00023180"/>
    </source>
</evidence>
<sequence length="83" mass="9396">MRPWLPGPGVGVPASKIAVYKDIYNYGLSIATPFPDAIKCYTCEEKTNNEECNKKAYDAFCPEGTKYCYTRHHMNHTSEEATK</sequence>
<keyword evidence="10" id="KW-1185">Reference proteome</keyword>
<evidence type="ECO:0000256" key="6">
    <source>
        <dbReference type="ARBA" id="ARBA00023157"/>
    </source>
</evidence>
<reference evidence="9 10" key="1">
    <citation type="journal article" date="2017" name="PLoS Biol.">
        <title>The sea cucumber genome provides insights into morphological evolution and visceral regeneration.</title>
        <authorList>
            <person name="Zhang X."/>
            <person name="Sun L."/>
            <person name="Yuan J."/>
            <person name="Sun Y."/>
            <person name="Gao Y."/>
            <person name="Zhang L."/>
            <person name="Li S."/>
            <person name="Dai H."/>
            <person name="Hamel J.F."/>
            <person name="Liu C."/>
            <person name="Yu Y."/>
            <person name="Liu S."/>
            <person name="Lin W."/>
            <person name="Guo K."/>
            <person name="Jin S."/>
            <person name="Xu P."/>
            <person name="Storey K.B."/>
            <person name="Huan P."/>
            <person name="Zhang T."/>
            <person name="Zhou Y."/>
            <person name="Zhang J."/>
            <person name="Lin C."/>
            <person name="Li X."/>
            <person name="Xing L."/>
            <person name="Huo D."/>
            <person name="Sun M."/>
            <person name="Wang L."/>
            <person name="Mercier A."/>
            <person name="Li F."/>
            <person name="Yang H."/>
            <person name="Xiang J."/>
        </authorList>
    </citation>
    <scope>NUCLEOTIDE SEQUENCE [LARGE SCALE GENOMIC DNA]</scope>
    <source>
        <strain evidence="9">Shaxun</strain>
        <tissue evidence="9">Muscle</tissue>
    </source>
</reference>
<dbReference type="EMBL" id="MRZV01000016">
    <property type="protein sequence ID" value="PIK62225.1"/>
    <property type="molecule type" value="Genomic_DNA"/>
</dbReference>
<comment type="subcellular location">
    <subcellularLocation>
        <location evidence="1">Cell membrane</location>
        <topology evidence="1">Lipid-anchor</topology>
        <topology evidence="1">GPI-anchor</topology>
    </subcellularLocation>
</comment>
<dbReference type="STRING" id="307972.A0A2G8LPQ2"/>
<keyword evidence="4" id="KW-0732">Signal</keyword>
<keyword evidence="8" id="KW-0449">Lipoprotein</keyword>
<dbReference type="PANTHER" id="PTHR31171">
    <property type="entry name" value="LY6/PLAUR DOMAIN-CONTAINING PROTEIN 6"/>
    <property type="match status" value="1"/>
</dbReference>
<evidence type="ECO:0000256" key="1">
    <source>
        <dbReference type="ARBA" id="ARBA00004609"/>
    </source>
</evidence>
<dbReference type="SUPFAM" id="SSF57302">
    <property type="entry name" value="Snake toxin-like"/>
    <property type="match status" value="1"/>
</dbReference>
<keyword evidence="6" id="KW-1015">Disulfide bond</keyword>
<evidence type="ECO:0000256" key="8">
    <source>
        <dbReference type="ARBA" id="ARBA00023288"/>
    </source>
</evidence>
<dbReference type="AlphaFoldDB" id="A0A2G8LPQ2"/>
<protein>
    <submittedName>
        <fullName evidence="9">Putative ly6/PLAUR domain-containing protein 6</fullName>
    </submittedName>
</protein>
<dbReference type="OrthoDB" id="6149028at2759"/>
<keyword evidence="2" id="KW-1003">Cell membrane</keyword>
<dbReference type="Pfam" id="PF16975">
    <property type="entry name" value="UPAR_LY6_2"/>
    <property type="match status" value="1"/>
</dbReference>
<dbReference type="InterPro" id="IPR045860">
    <property type="entry name" value="Snake_toxin-like_sf"/>
</dbReference>
<evidence type="ECO:0000313" key="9">
    <source>
        <dbReference type="EMBL" id="PIK62225.1"/>
    </source>
</evidence>
<dbReference type="PANTHER" id="PTHR31171:SF3">
    <property type="entry name" value="LY6_PLAUR DOMAIN-CONTAINING PROTEIN 6B"/>
    <property type="match status" value="1"/>
</dbReference>
<evidence type="ECO:0000256" key="5">
    <source>
        <dbReference type="ARBA" id="ARBA00023136"/>
    </source>
</evidence>